<dbReference type="EMBL" id="OBMM01000001">
    <property type="protein sequence ID" value="SOB97192.1"/>
    <property type="molecule type" value="Genomic_DNA"/>
</dbReference>
<dbReference type="InterPro" id="IPR002347">
    <property type="entry name" value="SDR_fam"/>
</dbReference>
<name>A0A285RSN1_9PROT</name>
<dbReference type="InterPro" id="IPR036291">
    <property type="entry name" value="NAD(P)-bd_dom_sf"/>
</dbReference>
<gene>
    <name evidence="3" type="ORF">SAMN05428964_1012106</name>
</gene>
<evidence type="ECO:0000313" key="4">
    <source>
        <dbReference type="Proteomes" id="UP000219068"/>
    </source>
</evidence>
<evidence type="ECO:0000313" key="3">
    <source>
        <dbReference type="EMBL" id="SOB97192.1"/>
    </source>
</evidence>
<comment type="similarity">
    <text evidence="1">Belongs to the short-chain dehydrogenases/reductases (SDR) family.</text>
</comment>
<dbReference type="PANTHER" id="PTHR44196">
    <property type="entry name" value="DEHYDROGENASE/REDUCTASE SDR FAMILY MEMBER 7B"/>
    <property type="match status" value="1"/>
</dbReference>
<dbReference type="AlphaFoldDB" id="A0A285RSN1"/>
<dbReference type="Pfam" id="PF00106">
    <property type="entry name" value="adh_short"/>
    <property type="match status" value="1"/>
</dbReference>
<organism evidence="3 4">
    <name type="scientific">Thalassospira xiamenensis</name>
    <dbReference type="NCBI Taxonomy" id="220697"/>
    <lineage>
        <taxon>Bacteria</taxon>
        <taxon>Pseudomonadati</taxon>
        <taxon>Pseudomonadota</taxon>
        <taxon>Alphaproteobacteria</taxon>
        <taxon>Rhodospirillales</taxon>
        <taxon>Thalassospiraceae</taxon>
        <taxon>Thalassospira</taxon>
    </lineage>
</organism>
<keyword evidence="2" id="KW-0560">Oxidoreductase</keyword>
<protein>
    <submittedName>
        <fullName evidence="3">Short-chain dehydrogenase</fullName>
    </submittedName>
</protein>
<dbReference type="PRINTS" id="PR00081">
    <property type="entry name" value="GDHRDH"/>
</dbReference>
<dbReference type="SUPFAM" id="SSF51735">
    <property type="entry name" value="NAD(P)-binding Rossmann-fold domains"/>
    <property type="match status" value="1"/>
</dbReference>
<dbReference type="Gene3D" id="3.40.50.720">
    <property type="entry name" value="NAD(P)-binding Rossmann-like Domain"/>
    <property type="match status" value="1"/>
</dbReference>
<proteinExistence type="inferred from homology"/>
<dbReference type="Proteomes" id="UP000219068">
    <property type="component" value="Unassembled WGS sequence"/>
</dbReference>
<dbReference type="GO" id="GO:0016020">
    <property type="term" value="C:membrane"/>
    <property type="evidence" value="ECO:0007669"/>
    <property type="project" value="TreeGrafter"/>
</dbReference>
<dbReference type="PANTHER" id="PTHR44196:SF3">
    <property type="entry name" value="SHORT CHAIN DEHYDROGENASE FAMILY PROTEIN"/>
    <property type="match status" value="1"/>
</dbReference>
<evidence type="ECO:0000256" key="1">
    <source>
        <dbReference type="ARBA" id="ARBA00006484"/>
    </source>
</evidence>
<sequence>MTKHFKTVWIVGASAGIGAALVAKFAKSDTDAGTTIIASARSADALSDLAASSKNIHAVPLDVTKPDAVRDAIGLIEDRFGLPDLVVLAAGIYSPMPVDDFSAKTIRDHFDVNYFGTVNCLEILIPKMRQRGSGEIAVVASVAGYRGLPKAGAYGPTKAALINLCETLRGELGETGVCLRVINPGFVKTRLTDKNDFDMPYLQTPEQAAGYVYRGLTGGNGFEIAFPPPFVRQLKLARILPYGLYFKLIRKVMGKSDG</sequence>
<reference evidence="3 4" key="1">
    <citation type="submission" date="2017-08" db="EMBL/GenBank/DDBJ databases">
        <authorList>
            <person name="de Groot N.N."/>
        </authorList>
    </citation>
    <scope>NUCLEOTIDE SEQUENCE [LARGE SCALE GENOMIC DNA]</scope>
    <source>
        <strain evidence="3 4">USBA 78</strain>
    </source>
</reference>
<evidence type="ECO:0000256" key="2">
    <source>
        <dbReference type="ARBA" id="ARBA00023002"/>
    </source>
</evidence>
<dbReference type="GO" id="GO:0016491">
    <property type="term" value="F:oxidoreductase activity"/>
    <property type="evidence" value="ECO:0007669"/>
    <property type="project" value="UniProtKB-KW"/>
</dbReference>
<accession>A0A285RSN1</accession>
<dbReference type="RefSeq" id="WP_097051367.1">
    <property type="nucleotide sequence ID" value="NZ_JALLPZ010000001.1"/>
</dbReference>